<feature type="transmembrane region" description="Helical" evidence="2">
    <location>
        <begin position="12"/>
        <end position="30"/>
    </location>
</feature>
<evidence type="ECO:0000256" key="2">
    <source>
        <dbReference type="SAM" id="Phobius"/>
    </source>
</evidence>
<evidence type="ECO:0000313" key="4">
    <source>
        <dbReference type="EMBL" id="PHZ14431.1"/>
    </source>
</evidence>
<dbReference type="InterPro" id="IPR052636">
    <property type="entry name" value="UDP-D-xylose:L-fucose_XylT"/>
</dbReference>
<dbReference type="PANTHER" id="PTHR47032">
    <property type="entry name" value="UDP-D-XYLOSE:L-FUCOSE ALPHA-1,3-D-XYLOSYLTRANSFERASE-RELATED"/>
    <property type="match status" value="1"/>
</dbReference>
<proteinExistence type="inferred from homology"/>
<organism evidence="4 5">
    <name type="scientific">Rhizopus microsporus ATCC 52813</name>
    <dbReference type="NCBI Taxonomy" id="1340429"/>
    <lineage>
        <taxon>Eukaryota</taxon>
        <taxon>Fungi</taxon>
        <taxon>Fungi incertae sedis</taxon>
        <taxon>Mucoromycota</taxon>
        <taxon>Mucoromycotina</taxon>
        <taxon>Mucoromycetes</taxon>
        <taxon>Mucorales</taxon>
        <taxon>Mucorineae</taxon>
        <taxon>Rhizopodaceae</taxon>
        <taxon>Rhizopus</taxon>
    </lineage>
</organism>
<dbReference type="GO" id="GO:0016757">
    <property type="term" value="F:glycosyltransferase activity"/>
    <property type="evidence" value="ECO:0007669"/>
    <property type="project" value="TreeGrafter"/>
</dbReference>
<dbReference type="InterPro" id="IPR029044">
    <property type="entry name" value="Nucleotide-diphossugar_trans"/>
</dbReference>
<dbReference type="STRING" id="1340429.A0A2G4T0A0"/>
<comment type="similarity">
    <text evidence="1">Belongs to the glycosyltransferase 77 family.</text>
</comment>
<evidence type="ECO:0000256" key="1">
    <source>
        <dbReference type="ARBA" id="ARBA00007033"/>
    </source>
</evidence>
<dbReference type="EMBL" id="KZ303845">
    <property type="protein sequence ID" value="PHZ14431.1"/>
    <property type="molecule type" value="Genomic_DNA"/>
</dbReference>
<dbReference type="InterPro" id="IPR005069">
    <property type="entry name" value="Nucl-diP-sugar_transferase"/>
</dbReference>
<dbReference type="GO" id="GO:0005794">
    <property type="term" value="C:Golgi apparatus"/>
    <property type="evidence" value="ECO:0007669"/>
    <property type="project" value="TreeGrafter"/>
</dbReference>
<reference evidence="4 5" key="1">
    <citation type="journal article" date="2016" name="Proc. Natl. Acad. Sci. U.S.A.">
        <title>Lipid metabolic changes in an early divergent fungus govern the establishment of a mutualistic symbiosis with endobacteria.</title>
        <authorList>
            <person name="Lastovetsky O.A."/>
            <person name="Gaspar M.L."/>
            <person name="Mondo S.J."/>
            <person name="LaButti K.M."/>
            <person name="Sandor L."/>
            <person name="Grigoriev I.V."/>
            <person name="Henry S.A."/>
            <person name="Pawlowska T.E."/>
        </authorList>
    </citation>
    <scope>NUCLEOTIDE SEQUENCE [LARGE SCALE GENOMIC DNA]</scope>
    <source>
        <strain evidence="4 5">ATCC 52813</strain>
    </source>
</reference>
<keyword evidence="2" id="KW-0812">Transmembrane</keyword>
<protein>
    <recommendedName>
        <fullName evidence="3">Nucleotide-diphospho-sugar transferase domain-containing protein</fullName>
    </recommendedName>
</protein>
<keyword evidence="2" id="KW-0472">Membrane</keyword>
<dbReference type="Pfam" id="PF03407">
    <property type="entry name" value="Nucleotid_trans"/>
    <property type="match status" value="1"/>
</dbReference>
<gene>
    <name evidence="4" type="ORF">RHIMIDRAFT_290167</name>
</gene>
<dbReference type="GeneID" id="35444700"/>
<dbReference type="RefSeq" id="XP_023468139.1">
    <property type="nucleotide sequence ID" value="XM_023613711.1"/>
</dbReference>
<evidence type="ECO:0000259" key="3">
    <source>
        <dbReference type="Pfam" id="PF03407"/>
    </source>
</evidence>
<dbReference type="PANTHER" id="PTHR47032:SF1">
    <property type="entry name" value="UDP-D-XYLOSE:L-FUCOSE ALPHA-1,3-D-XYLOSYLTRANSFERASE-RELATED"/>
    <property type="match status" value="1"/>
</dbReference>
<dbReference type="SUPFAM" id="SSF53448">
    <property type="entry name" value="Nucleotide-diphospho-sugar transferases"/>
    <property type="match status" value="1"/>
</dbReference>
<feature type="domain" description="Nucleotide-diphospho-sugar transferase" evidence="3">
    <location>
        <begin position="139"/>
        <end position="345"/>
    </location>
</feature>
<sequence length="386" mass="44852">MHKASIASRKRWLLYVAMLSLILSITFFSSQQFIIATTSETEYDLQADNKLLINLSDSLNTTEQNGCNCQLSNTHELDIEEKVKHANIDLTFPPLPKETIQKINKNLLKDRILIVAAANYGMRNHVYNWIESLKRVNETKFIIFCLDDKLYDHLTLTGYTSHATKIPDTWFHQEIEANFSLYFSETYRIITHAKTLVVQQLLYLDVTVFFSDVDIVWRRTHIVDYVSAVMNARPSTEILFQQEGVDQREINSGFYLMRPTSTMKRLLAETITIQDTSEKMTQQGAMNAALDKLDLDIRAGPVGLLDLLHFPNGYVYFDLDLPRQHGIDPFIVHANYLIGEDKKKKLIEFNMWYLNDTWLDQMDTKFNKKTKSMKNQQQKAKSKEQD</sequence>
<accession>A0A2G4T0A0</accession>
<keyword evidence="5" id="KW-1185">Reference proteome</keyword>
<dbReference type="AlphaFoldDB" id="A0A2G4T0A0"/>
<dbReference type="Proteomes" id="UP000242254">
    <property type="component" value="Unassembled WGS sequence"/>
</dbReference>
<keyword evidence="2" id="KW-1133">Transmembrane helix</keyword>
<name>A0A2G4T0A0_RHIZD</name>
<evidence type="ECO:0000313" key="5">
    <source>
        <dbReference type="Proteomes" id="UP000242254"/>
    </source>
</evidence>